<dbReference type="SUPFAM" id="SSF53850">
    <property type="entry name" value="Periplasmic binding protein-like II"/>
    <property type="match status" value="1"/>
</dbReference>
<evidence type="ECO:0000256" key="1">
    <source>
        <dbReference type="ARBA" id="ARBA00006987"/>
    </source>
</evidence>
<dbReference type="KEGG" id="bpt:Bpet0371"/>
<dbReference type="PANTHER" id="PTHR42928">
    <property type="entry name" value="TRICARBOXYLATE-BINDING PROTEIN"/>
    <property type="match status" value="1"/>
</dbReference>
<keyword evidence="2" id="KW-0732">Signal</keyword>
<dbReference type="Gene3D" id="3.40.190.150">
    <property type="entry name" value="Bordetella uptake gene, domain 1"/>
    <property type="match status" value="1"/>
</dbReference>
<feature type="signal peptide" evidence="2">
    <location>
        <begin position="1"/>
        <end position="30"/>
    </location>
</feature>
<proteinExistence type="inferred from homology"/>
<dbReference type="Gene3D" id="3.40.190.10">
    <property type="entry name" value="Periplasmic binding protein-like II"/>
    <property type="match status" value="1"/>
</dbReference>
<dbReference type="AlphaFoldDB" id="A9HY95"/>
<dbReference type="InterPro" id="IPR042100">
    <property type="entry name" value="Bug_dom1"/>
</dbReference>
<dbReference type="PANTHER" id="PTHR42928:SF5">
    <property type="entry name" value="BLR1237 PROTEIN"/>
    <property type="match status" value="1"/>
</dbReference>
<dbReference type="Proteomes" id="UP000001225">
    <property type="component" value="Chromosome"/>
</dbReference>
<dbReference type="InterPro" id="IPR005064">
    <property type="entry name" value="BUG"/>
</dbReference>
<reference evidence="3 4" key="1">
    <citation type="journal article" date="2008" name="BMC Genomics">
        <title>The missing link: Bordetella petrii is endowed with both the metabolic versatility of environmental bacteria and virulence traits of pathogenic Bordetellae.</title>
        <authorList>
            <person name="Gross R."/>
            <person name="Guzman C.A."/>
            <person name="Sebaihia M."/>
            <person name="Martins Dos Santos V.A."/>
            <person name="Pieper D.H."/>
            <person name="Koebnik R."/>
            <person name="Lechner M."/>
            <person name="Bartels D."/>
            <person name="Buhrmester J."/>
            <person name="Choudhuri J.V."/>
            <person name="Ebensen T."/>
            <person name="Gaigalat L."/>
            <person name="Herrmann S."/>
            <person name="Khachane A.N."/>
            <person name="Larisch C."/>
            <person name="Link S."/>
            <person name="Linke B."/>
            <person name="Meyer F."/>
            <person name="Mormann S."/>
            <person name="Nakunst D."/>
            <person name="Rueckert C."/>
            <person name="Schneiker-Bekel S."/>
            <person name="Schulze K."/>
            <person name="Vorhoelter F.J."/>
            <person name="Yevsa T."/>
            <person name="Engle J.T."/>
            <person name="Goldman W.E."/>
            <person name="Puehler A."/>
            <person name="Goebel U.B."/>
            <person name="Goesmann A."/>
            <person name="Bloecker H."/>
            <person name="Kaiser O."/>
            <person name="Martinez-Arias R."/>
        </authorList>
    </citation>
    <scope>NUCLEOTIDE SEQUENCE [LARGE SCALE GENOMIC DNA]</scope>
    <source>
        <strain evidence="4">ATCC BAA-461 / DSM 12804 / CCUG 43448 / CIP 107267 / Se-1111R</strain>
    </source>
</reference>
<dbReference type="Pfam" id="PF03401">
    <property type="entry name" value="TctC"/>
    <property type="match status" value="1"/>
</dbReference>
<evidence type="ECO:0000256" key="2">
    <source>
        <dbReference type="SAM" id="SignalP"/>
    </source>
</evidence>
<comment type="similarity">
    <text evidence="1">Belongs to the UPF0065 (bug) family.</text>
</comment>
<name>A9HY95_BORPD</name>
<gene>
    <name evidence="3" type="primary">bug8</name>
    <name evidence="3" type="ordered locus">Bpet0371</name>
</gene>
<dbReference type="CDD" id="cd07012">
    <property type="entry name" value="PBP2_Bug_TTT"/>
    <property type="match status" value="1"/>
</dbReference>
<dbReference type="STRING" id="94624.Bpet0371"/>
<feature type="chain" id="PRO_5002739365" evidence="2">
    <location>
        <begin position="31"/>
        <end position="329"/>
    </location>
</feature>
<dbReference type="EMBL" id="AM902716">
    <property type="protein sequence ID" value="CAP40703.1"/>
    <property type="molecule type" value="Genomic_DNA"/>
</dbReference>
<accession>A9HY95</accession>
<organism evidence="3 4">
    <name type="scientific">Bordetella petrii (strain ATCC BAA-461 / DSM 12804 / CCUG 43448 / CIP 107267 / Se-1111R)</name>
    <dbReference type="NCBI Taxonomy" id="340100"/>
    <lineage>
        <taxon>Bacteria</taxon>
        <taxon>Pseudomonadati</taxon>
        <taxon>Pseudomonadota</taxon>
        <taxon>Betaproteobacteria</taxon>
        <taxon>Burkholderiales</taxon>
        <taxon>Alcaligenaceae</taxon>
        <taxon>Bordetella</taxon>
    </lineage>
</organism>
<sequence>MLNSRLFRTRLIRRAAVALLAAGFALPAMAEYPTDRPVQFISPYAAGGANDFLTRLMARYMGEEMKANIVVDNKSGANGMIGAAYVAKAKPDGYTLLMGNSATHGTNPTLYQKQQSYDANKDFTPVAMVASVPIVMVVNASLGIDNVKELLQYGKTHRLSFGSSGVGGTGHLTGEAFKAATGLDMVHVPYKGDSPAVTDAMGGQVDLAFVGTASATAQQSSGRIKILAVAHPTRSRALPDVPTMAEAGFPGLEFSQWYALFAPAGTPKAVVAQLNTANKAALANPEVQKSLDAQSAESTYRTPEQLEAFYQSEIKRFGDLIHKLNLSTE</sequence>
<keyword evidence="4" id="KW-1185">Reference proteome</keyword>
<dbReference type="PIRSF" id="PIRSF017082">
    <property type="entry name" value="YflP"/>
    <property type="match status" value="1"/>
</dbReference>
<dbReference type="eggNOG" id="COG3181">
    <property type="taxonomic scope" value="Bacteria"/>
</dbReference>
<evidence type="ECO:0000313" key="3">
    <source>
        <dbReference type="EMBL" id="CAP40703.1"/>
    </source>
</evidence>
<evidence type="ECO:0000313" key="4">
    <source>
        <dbReference type="Proteomes" id="UP000001225"/>
    </source>
</evidence>
<protein>
    <submittedName>
        <fullName evidence="3">Secreted protein</fullName>
    </submittedName>
</protein>